<accession>A0A4V4HNH9</accession>
<organism evidence="1 2">
    <name type="scientific">Peteryoungia ipomoeae</name>
    <dbReference type="NCBI Taxonomy" id="1210932"/>
    <lineage>
        <taxon>Bacteria</taxon>
        <taxon>Pseudomonadati</taxon>
        <taxon>Pseudomonadota</taxon>
        <taxon>Alphaproteobacteria</taxon>
        <taxon>Hyphomicrobiales</taxon>
        <taxon>Rhizobiaceae</taxon>
        <taxon>Peteryoungia</taxon>
    </lineage>
</organism>
<dbReference type="AlphaFoldDB" id="A0A4V4HNH9"/>
<dbReference type="Proteomes" id="UP000308828">
    <property type="component" value="Unassembled WGS sequence"/>
</dbReference>
<reference evidence="1 2" key="1">
    <citation type="submission" date="2019-04" db="EMBL/GenBank/DDBJ databases">
        <title>Genome sequence of strain shin9-1.</title>
        <authorList>
            <person name="Gao J."/>
            <person name="Sun J."/>
        </authorList>
    </citation>
    <scope>NUCLEOTIDE SEQUENCE [LARGE SCALE GENOMIC DNA]</scope>
    <source>
        <strain evidence="2">shin9-1</strain>
    </source>
</reference>
<dbReference type="RefSeq" id="WP_136597651.1">
    <property type="nucleotide sequence ID" value="NZ_STGV01000001.1"/>
</dbReference>
<name>A0A4V4HNH9_9HYPH</name>
<keyword evidence="2" id="KW-1185">Reference proteome</keyword>
<protein>
    <submittedName>
        <fullName evidence="1">Phage tail assembly chaperone</fullName>
    </submittedName>
</protein>
<sequence length="32" mass="3390">MITLPELAAMAGGPRGGMTRAGLEGLMRRYPD</sequence>
<dbReference type="EMBL" id="STGV01000001">
    <property type="protein sequence ID" value="THV25816.1"/>
    <property type="molecule type" value="Genomic_DNA"/>
</dbReference>
<evidence type="ECO:0000313" key="1">
    <source>
        <dbReference type="EMBL" id="THV25816.1"/>
    </source>
</evidence>
<proteinExistence type="predicted"/>
<dbReference type="InterPro" id="IPR019056">
    <property type="entry name" value="Phage_TAC_6"/>
</dbReference>
<dbReference type="Pfam" id="PF09550">
    <property type="entry name" value="Phage_TAC_6"/>
    <property type="match status" value="1"/>
</dbReference>
<evidence type="ECO:0000313" key="2">
    <source>
        <dbReference type="Proteomes" id="UP000308828"/>
    </source>
</evidence>
<dbReference type="OrthoDB" id="7582980at2"/>
<gene>
    <name evidence="1" type="ORF">FAA97_06450</name>
</gene>
<comment type="caution">
    <text evidence="1">The sequence shown here is derived from an EMBL/GenBank/DDBJ whole genome shotgun (WGS) entry which is preliminary data.</text>
</comment>